<feature type="transmembrane region" description="Helical" evidence="1">
    <location>
        <begin position="96"/>
        <end position="115"/>
    </location>
</feature>
<evidence type="ECO:0000313" key="3">
    <source>
        <dbReference type="Proteomes" id="UP000002316"/>
    </source>
</evidence>
<dbReference type="RefSeq" id="XP_011779440.1">
    <property type="nucleotide sequence ID" value="XM_011781138.1"/>
</dbReference>
<keyword evidence="1" id="KW-0472">Membrane</keyword>
<organism evidence="2 3">
    <name type="scientific">Trypanosoma brucei gambiense (strain MHOM/CI/86/DAL972)</name>
    <dbReference type="NCBI Taxonomy" id="679716"/>
    <lineage>
        <taxon>Eukaryota</taxon>
        <taxon>Discoba</taxon>
        <taxon>Euglenozoa</taxon>
        <taxon>Kinetoplastea</taxon>
        <taxon>Metakinetoplastina</taxon>
        <taxon>Trypanosomatida</taxon>
        <taxon>Trypanosomatidae</taxon>
        <taxon>Trypanosoma</taxon>
    </lineage>
</organism>
<feature type="transmembrane region" description="Helical" evidence="1">
    <location>
        <begin position="64"/>
        <end position="84"/>
    </location>
</feature>
<dbReference type="Proteomes" id="UP000002316">
    <property type="component" value="Chromosome 11"/>
</dbReference>
<feature type="transmembrane region" description="Helical" evidence="1">
    <location>
        <begin position="29"/>
        <end position="52"/>
    </location>
</feature>
<evidence type="ECO:0000256" key="1">
    <source>
        <dbReference type="SAM" id="Phobius"/>
    </source>
</evidence>
<protein>
    <submittedName>
        <fullName evidence="2">Uncharacterized protein</fullName>
    </submittedName>
</protein>
<sequence>MFPFYGSPSRNLFNAHTHNTLPSTFFTVWFSNGTNCFSVFFAFFFLFSLHVCHSSARSPSITRLIPLLCIFVIVFSFFFCDSFNRFLCCQNFGAHVFNFLLPSFSFLFFLVLDFLSTELSPE</sequence>
<dbReference type="EMBL" id="FN554974">
    <property type="protein sequence ID" value="CBH17176.1"/>
    <property type="molecule type" value="Genomic_DNA"/>
</dbReference>
<name>D0A675_TRYB9</name>
<proteinExistence type="predicted"/>
<gene>
    <name evidence="2" type="ORF">TbgDal_XI2930</name>
</gene>
<evidence type="ECO:0000313" key="2">
    <source>
        <dbReference type="EMBL" id="CBH17176.1"/>
    </source>
</evidence>
<keyword evidence="1" id="KW-0812">Transmembrane</keyword>
<dbReference type="AlphaFoldDB" id="D0A675"/>
<dbReference type="KEGG" id="tbg:TbgDal_XI2930"/>
<dbReference type="GeneID" id="23867268"/>
<accession>D0A675</accession>
<keyword evidence="1" id="KW-1133">Transmembrane helix</keyword>
<reference evidence="3" key="1">
    <citation type="journal article" date="2010" name="PLoS Negl. Trop. Dis.">
        <title>The genome sequence of Trypanosoma brucei gambiense, causative agent of chronic human african trypanosomiasis.</title>
        <authorList>
            <person name="Jackson A.P."/>
            <person name="Sanders M."/>
            <person name="Berry A."/>
            <person name="McQuillan J."/>
            <person name="Aslett M.A."/>
            <person name="Quail M.A."/>
            <person name="Chukualim B."/>
            <person name="Capewell P."/>
            <person name="MacLeod A."/>
            <person name="Melville S.E."/>
            <person name="Gibson W."/>
            <person name="Barry J.D."/>
            <person name="Berriman M."/>
            <person name="Hertz-Fowler C."/>
        </authorList>
    </citation>
    <scope>NUCLEOTIDE SEQUENCE [LARGE SCALE GENOMIC DNA]</scope>
    <source>
        <strain evidence="3">MHOM/CI/86/DAL972</strain>
    </source>
</reference>